<organism evidence="1 2">
    <name type="scientific">Brevundimonas goettingensis</name>
    <dbReference type="NCBI Taxonomy" id="2774190"/>
    <lineage>
        <taxon>Bacteria</taxon>
        <taxon>Pseudomonadati</taxon>
        <taxon>Pseudomonadota</taxon>
        <taxon>Alphaproteobacteria</taxon>
        <taxon>Caulobacterales</taxon>
        <taxon>Caulobacteraceae</taxon>
        <taxon>Brevundimonas</taxon>
    </lineage>
</organism>
<gene>
    <name evidence="1" type="ORF">IFJ75_14370</name>
</gene>
<name>A0A975BYV7_9CAUL</name>
<proteinExistence type="predicted"/>
<dbReference type="EMBL" id="CP062222">
    <property type="protein sequence ID" value="QTC90453.1"/>
    <property type="molecule type" value="Genomic_DNA"/>
</dbReference>
<dbReference type="Proteomes" id="UP000663918">
    <property type="component" value="Chromosome"/>
</dbReference>
<protein>
    <submittedName>
        <fullName evidence="1">Uncharacterized protein</fullName>
    </submittedName>
</protein>
<keyword evidence="2" id="KW-1185">Reference proteome</keyword>
<evidence type="ECO:0000313" key="2">
    <source>
        <dbReference type="Proteomes" id="UP000663918"/>
    </source>
</evidence>
<dbReference type="RefSeq" id="WP_207868868.1">
    <property type="nucleotide sequence ID" value="NZ_CP062222.1"/>
</dbReference>
<dbReference type="AlphaFoldDB" id="A0A975BYV7"/>
<sequence length="144" mass="15639">MHDRLDQAGWWSHTSGTSLAPAQQIWLSVSSPDFNAVLEVIDPAGQVVARISDERGGAETGAFFKAAGEPSSSGESRAYTLRITSDQAGVIGRWRVEDRRDGSNAPMFANVFPDEAPEADMLVTGRLRRPGDHCDSSTVLPRRQ</sequence>
<evidence type="ECO:0000313" key="1">
    <source>
        <dbReference type="EMBL" id="QTC90453.1"/>
    </source>
</evidence>
<reference evidence="1" key="1">
    <citation type="submission" date="2020-09" db="EMBL/GenBank/DDBJ databases">
        <title>Brevundimonas sp. LVF2 isolated from a puddle in Goettingen, Germany.</title>
        <authorList>
            <person name="Friedrich I."/>
            <person name="Klassen A."/>
            <person name="Hannes N."/>
            <person name="Schneider D."/>
            <person name="Hertel R."/>
            <person name="Daniel R."/>
        </authorList>
    </citation>
    <scope>NUCLEOTIDE SEQUENCE</scope>
    <source>
        <strain evidence="1">LVF2</strain>
    </source>
</reference>
<accession>A0A975BYV7</accession>
<dbReference type="KEGG" id="bgoe:IFJ75_14370"/>